<dbReference type="AlphaFoldDB" id="M5E2P0"/>
<sequence>MININPINIADNFKLDQGSKQIEEPNKENFSNYFNKKLQEVNQLQKDSQKMTADFAVGKTDNIHQVMISAEKAKIAVNLTTAVQSKAIDAYKEIMRLQV</sequence>
<dbReference type="Proteomes" id="UP000012063">
    <property type="component" value="Unassembled WGS sequence"/>
</dbReference>
<proteinExistence type="inferred from homology"/>
<dbReference type="OrthoDB" id="9812413at2"/>
<dbReference type="PANTHER" id="PTHR34653:SF1">
    <property type="entry name" value="FLAGELLAR HOOK-BASAL BODY COMPLEX PROTEIN FLIE"/>
    <property type="match status" value="1"/>
</dbReference>
<dbReference type="HAMAP" id="MF_00724">
    <property type="entry name" value="FliE"/>
    <property type="match status" value="1"/>
</dbReference>
<comment type="subcellular location">
    <subcellularLocation>
        <location evidence="1 4">Bacterial flagellum basal body</location>
    </subcellularLocation>
</comment>
<protein>
    <recommendedName>
        <fullName evidence="4 5">Flagellar hook-basal body complex protein FliE</fullName>
    </recommendedName>
</protein>
<name>M5E2P0_9FIRM</name>
<dbReference type="EMBL" id="CAUI01000023">
    <property type="protein sequence ID" value="CCU80791.1"/>
    <property type="molecule type" value="Genomic_DNA"/>
</dbReference>
<dbReference type="RefSeq" id="WP_005490058.1">
    <property type="nucleotide sequence ID" value="NZ_CAUI01000023.1"/>
</dbReference>
<dbReference type="FunCoup" id="M5E2P0">
    <property type="interactions" value="74"/>
</dbReference>
<evidence type="ECO:0000256" key="2">
    <source>
        <dbReference type="ARBA" id="ARBA00009272"/>
    </source>
</evidence>
<dbReference type="PRINTS" id="PR01006">
    <property type="entry name" value="FLGHOOKFLIE"/>
</dbReference>
<dbReference type="GO" id="GO:0005198">
    <property type="term" value="F:structural molecule activity"/>
    <property type="evidence" value="ECO:0007669"/>
    <property type="project" value="UniProtKB-UniRule"/>
</dbReference>
<evidence type="ECO:0000256" key="5">
    <source>
        <dbReference type="NCBIfam" id="TIGR00205"/>
    </source>
</evidence>
<dbReference type="GO" id="GO:0071973">
    <property type="term" value="P:bacterial-type flagellum-dependent cell motility"/>
    <property type="evidence" value="ECO:0007669"/>
    <property type="project" value="InterPro"/>
</dbReference>
<comment type="similarity">
    <text evidence="2 4">Belongs to the FliE family.</text>
</comment>
<keyword evidence="3 4" id="KW-0975">Bacterial flagellum</keyword>
<gene>
    <name evidence="4" type="primary">fliE</name>
    <name evidence="6" type="ORF">HSACCH_02316</name>
</gene>
<evidence type="ECO:0000256" key="1">
    <source>
        <dbReference type="ARBA" id="ARBA00004117"/>
    </source>
</evidence>
<dbReference type="NCBIfam" id="TIGR00205">
    <property type="entry name" value="fliE"/>
    <property type="match status" value="1"/>
</dbReference>
<keyword evidence="6" id="KW-0969">Cilium</keyword>
<dbReference type="InParanoid" id="M5E2P0"/>
<dbReference type="Pfam" id="PF02049">
    <property type="entry name" value="FliE"/>
    <property type="match status" value="1"/>
</dbReference>
<dbReference type="PANTHER" id="PTHR34653">
    <property type="match status" value="1"/>
</dbReference>
<dbReference type="InterPro" id="IPR001624">
    <property type="entry name" value="FliE"/>
</dbReference>
<comment type="caution">
    <text evidence="6">The sequence shown here is derived from an EMBL/GenBank/DDBJ whole genome shotgun (WGS) entry which is preliminary data.</text>
</comment>
<organism evidence="6 7">
    <name type="scientific">Halanaerobium saccharolyticum subsp. saccharolyticum DSM 6643</name>
    <dbReference type="NCBI Taxonomy" id="1293054"/>
    <lineage>
        <taxon>Bacteria</taxon>
        <taxon>Bacillati</taxon>
        <taxon>Bacillota</taxon>
        <taxon>Clostridia</taxon>
        <taxon>Halanaerobiales</taxon>
        <taxon>Halanaerobiaceae</taxon>
        <taxon>Halanaerobium</taxon>
    </lineage>
</organism>
<keyword evidence="6" id="KW-0966">Cell projection</keyword>
<evidence type="ECO:0000313" key="6">
    <source>
        <dbReference type="EMBL" id="CCU80791.1"/>
    </source>
</evidence>
<evidence type="ECO:0000313" key="7">
    <source>
        <dbReference type="Proteomes" id="UP000012063"/>
    </source>
</evidence>
<dbReference type="STRING" id="1293054.HSACCH_02316"/>
<evidence type="ECO:0000256" key="4">
    <source>
        <dbReference type="HAMAP-Rule" id="MF_00724"/>
    </source>
</evidence>
<evidence type="ECO:0000256" key="3">
    <source>
        <dbReference type="ARBA" id="ARBA00023143"/>
    </source>
</evidence>
<dbReference type="GO" id="GO:0003774">
    <property type="term" value="F:cytoskeletal motor activity"/>
    <property type="evidence" value="ECO:0007669"/>
    <property type="project" value="InterPro"/>
</dbReference>
<dbReference type="eggNOG" id="COG1677">
    <property type="taxonomic scope" value="Bacteria"/>
</dbReference>
<keyword evidence="7" id="KW-1185">Reference proteome</keyword>
<reference evidence="7" key="1">
    <citation type="journal article" date="2013" name="Genome Announc.">
        <title>Genome Sequence of Halanaerobium saccharolyticum subsp. saccharolyticum Strain DSM 6643T, a Halophilic Hydrogen-Producing Bacterium.</title>
        <authorList>
            <person name="Kivisto A."/>
            <person name="Larjo A."/>
            <person name="Ciranna A."/>
            <person name="Santala V."/>
            <person name="Roos C."/>
            <person name="Karp M."/>
        </authorList>
    </citation>
    <scope>NUCLEOTIDE SEQUENCE [LARGE SCALE GENOMIC DNA]</scope>
    <source>
        <strain evidence="7">DSM 6643</strain>
    </source>
</reference>
<keyword evidence="6" id="KW-0282">Flagellum</keyword>
<dbReference type="GO" id="GO:0009425">
    <property type="term" value="C:bacterial-type flagellum basal body"/>
    <property type="evidence" value="ECO:0007669"/>
    <property type="project" value="UniProtKB-SubCell"/>
</dbReference>
<accession>M5E2P0</accession>